<evidence type="ECO:0000256" key="3">
    <source>
        <dbReference type="ARBA" id="ARBA00022729"/>
    </source>
</evidence>
<feature type="transmembrane region" description="Helical" evidence="8">
    <location>
        <begin position="171"/>
        <end position="195"/>
    </location>
</feature>
<evidence type="ECO:0000313" key="12">
    <source>
        <dbReference type="Proteomes" id="UP001610444"/>
    </source>
</evidence>
<sequence length="443" mass="48377">MGSTARAIFALSIVSIVLTWLMVALRLLVRTKIRPSFGVDDSLLIVGWLLATAQFILPLYEPRCKLREDTDLLALDDIESNYICRFAGELLWVAATGLVKISFCFTLLRFLQLPWQRWCILSTIAMTFTISVFYFFWIVFNCKPIRYFWQQVKAPTSGSCKAAAAFADATYAHASVLIAADAVLTIIPLFVVHYLHAGWRVKISVAAILTIGSLSCVATIVRLTLIHQMLAAGSFLTVTVKLVLWAIVEVATSIVAVSATALRPLWEVLRVIPRYTFGSRWGIPLLISILGTRAAALSVTSPKEGDRLDFNQANTIKWTFEDSDPAYIDIDLSNEDHVLSINVNIAKNISSSDETYTFNDITAVPGSGYVVNLKDAASGNIEAQSEEFSVVTLGNSNVTSVGDSSAGGNSTSQDDDDNGAGRFNTQSTLGICFVTVIIAAGWF</sequence>
<dbReference type="EMBL" id="JBFXLR010000046">
    <property type="protein sequence ID" value="KAL2843393.1"/>
    <property type="molecule type" value="Genomic_DNA"/>
</dbReference>
<feature type="transmembrane region" description="Helical" evidence="8">
    <location>
        <begin position="242"/>
        <end position="262"/>
    </location>
</feature>
<feature type="transmembrane region" description="Helical" evidence="8">
    <location>
        <begin position="41"/>
        <end position="60"/>
    </location>
</feature>
<keyword evidence="4 8" id="KW-1133">Transmembrane helix</keyword>
<name>A0ABR4JTM4_9EURO</name>
<evidence type="ECO:0000256" key="6">
    <source>
        <dbReference type="ARBA" id="ARBA00038359"/>
    </source>
</evidence>
<feature type="transmembrane region" description="Helical" evidence="8">
    <location>
        <begin position="90"/>
        <end position="111"/>
    </location>
</feature>
<feature type="transmembrane region" description="Helical" evidence="8">
    <location>
        <begin position="118"/>
        <end position="140"/>
    </location>
</feature>
<evidence type="ECO:0000256" key="7">
    <source>
        <dbReference type="SAM" id="MobiDB-lite"/>
    </source>
</evidence>
<keyword evidence="3" id="KW-0732">Signal</keyword>
<feature type="domain" description="Rhodopsin" evidence="10">
    <location>
        <begin position="25"/>
        <end position="266"/>
    </location>
</feature>
<proteinExistence type="inferred from homology"/>
<evidence type="ECO:0000256" key="8">
    <source>
        <dbReference type="SAM" id="Phobius"/>
    </source>
</evidence>
<evidence type="ECO:0000313" key="11">
    <source>
        <dbReference type="EMBL" id="KAL2843393.1"/>
    </source>
</evidence>
<feature type="domain" description="Yeast cell wall synthesis Kre9/Knh1-like N-terminal" evidence="9">
    <location>
        <begin position="301"/>
        <end position="390"/>
    </location>
</feature>
<feature type="transmembrane region" description="Helical" evidence="8">
    <location>
        <begin position="6"/>
        <end position="29"/>
    </location>
</feature>
<dbReference type="InterPro" id="IPR049326">
    <property type="entry name" value="Rhodopsin_dom_fungi"/>
</dbReference>
<dbReference type="InterPro" id="IPR018466">
    <property type="entry name" value="Kre9/Knh1-like_N"/>
</dbReference>
<evidence type="ECO:0000256" key="2">
    <source>
        <dbReference type="ARBA" id="ARBA00022692"/>
    </source>
</evidence>
<keyword evidence="5 8" id="KW-0472">Membrane</keyword>
<evidence type="ECO:0000256" key="5">
    <source>
        <dbReference type="ARBA" id="ARBA00023136"/>
    </source>
</evidence>
<comment type="subcellular location">
    <subcellularLocation>
        <location evidence="1">Membrane</location>
        <topology evidence="1">Multi-pass membrane protein</topology>
    </subcellularLocation>
</comment>
<feature type="compositionally biased region" description="Polar residues" evidence="7">
    <location>
        <begin position="401"/>
        <end position="412"/>
    </location>
</feature>
<dbReference type="Pfam" id="PF20684">
    <property type="entry name" value="Fung_rhodopsin"/>
    <property type="match status" value="1"/>
</dbReference>
<dbReference type="PANTHER" id="PTHR33048:SF96">
    <property type="entry name" value="INTEGRAL MEMBRANE PROTEIN"/>
    <property type="match status" value="1"/>
</dbReference>
<comment type="similarity">
    <text evidence="6">Belongs to the SAT4 family.</text>
</comment>
<feature type="region of interest" description="Disordered" evidence="7">
    <location>
        <begin position="401"/>
        <end position="421"/>
    </location>
</feature>
<dbReference type="RefSeq" id="XP_070895571.1">
    <property type="nucleotide sequence ID" value="XM_071046537.1"/>
</dbReference>
<keyword evidence="2 8" id="KW-0812">Transmembrane</keyword>
<dbReference type="Pfam" id="PF10342">
    <property type="entry name" value="Kre9_KNH"/>
    <property type="match status" value="1"/>
</dbReference>
<protein>
    <recommendedName>
        <fullName evidence="13">Integral membrane protein</fullName>
    </recommendedName>
</protein>
<evidence type="ECO:0000256" key="4">
    <source>
        <dbReference type="ARBA" id="ARBA00022989"/>
    </source>
</evidence>
<dbReference type="InterPro" id="IPR052337">
    <property type="entry name" value="SAT4-like"/>
</dbReference>
<gene>
    <name evidence="11" type="ORF">BJX68DRAFT_270126</name>
</gene>
<comment type="caution">
    <text evidence="11">The sequence shown here is derived from an EMBL/GenBank/DDBJ whole genome shotgun (WGS) entry which is preliminary data.</text>
</comment>
<evidence type="ECO:0000259" key="10">
    <source>
        <dbReference type="Pfam" id="PF20684"/>
    </source>
</evidence>
<reference evidence="11 12" key="1">
    <citation type="submission" date="2024-07" db="EMBL/GenBank/DDBJ databases">
        <title>Section-level genome sequencing and comparative genomics of Aspergillus sections Usti and Cavernicolus.</title>
        <authorList>
            <consortium name="Lawrence Berkeley National Laboratory"/>
            <person name="Nybo J.L."/>
            <person name="Vesth T.C."/>
            <person name="Theobald S."/>
            <person name="Frisvad J.C."/>
            <person name="Larsen T.O."/>
            <person name="Kjaerboelling I."/>
            <person name="Rothschild-Mancinelli K."/>
            <person name="Lyhne E.K."/>
            <person name="Kogle M.E."/>
            <person name="Barry K."/>
            <person name="Clum A."/>
            <person name="Na H."/>
            <person name="Ledsgaard L."/>
            <person name="Lin J."/>
            <person name="Lipzen A."/>
            <person name="Kuo A."/>
            <person name="Riley R."/>
            <person name="Mondo S."/>
            <person name="LaButti K."/>
            <person name="Haridas S."/>
            <person name="Pangalinan J."/>
            <person name="Salamov A.A."/>
            <person name="Simmons B.A."/>
            <person name="Magnuson J.K."/>
            <person name="Chen J."/>
            <person name="Drula E."/>
            <person name="Henrissat B."/>
            <person name="Wiebenga A."/>
            <person name="Lubbers R.J."/>
            <person name="Gomes A.C."/>
            <person name="Macurrencykelacurrency M.R."/>
            <person name="Stajich J."/>
            <person name="Grigoriev I.V."/>
            <person name="Mortensen U.H."/>
            <person name="De vries R.P."/>
            <person name="Baker S.E."/>
            <person name="Andersen M.R."/>
        </authorList>
    </citation>
    <scope>NUCLEOTIDE SEQUENCE [LARGE SCALE GENOMIC DNA]</scope>
    <source>
        <strain evidence="11 12">CBS 756.74</strain>
    </source>
</reference>
<accession>A0ABR4JTM4</accession>
<evidence type="ECO:0000256" key="1">
    <source>
        <dbReference type="ARBA" id="ARBA00004141"/>
    </source>
</evidence>
<organism evidence="11 12">
    <name type="scientific">Aspergillus pseudodeflectus</name>
    <dbReference type="NCBI Taxonomy" id="176178"/>
    <lineage>
        <taxon>Eukaryota</taxon>
        <taxon>Fungi</taxon>
        <taxon>Dikarya</taxon>
        <taxon>Ascomycota</taxon>
        <taxon>Pezizomycotina</taxon>
        <taxon>Eurotiomycetes</taxon>
        <taxon>Eurotiomycetidae</taxon>
        <taxon>Eurotiales</taxon>
        <taxon>Aspergillaceae</taxon>
        <taxon>Aspergillus</taxon>
        <taxon>Aspergillus subgen. Nidulantes</taxon>
    </lineage>
</organism>
<dbReference type="GeneID" id="98161701"/>
<evidence type="ECO:0008006" key="13">
    <source>
        <dbReference type="Google" id="ProtNLM"/>
    </source>
</evidence>
<evidence type="ECO:0000259" key="9">
    <source>
        <dbReference type="Pfam" id="PF10342"/>
    </source>
</evidence>
<dbReference type="Proteomes" id="UP001610444">
    <property type="component" value="Unassembled WGS sequence"/>
</dbReference>
<keyword evidence="12" id="KW-1185">Reference proteome</keyword>
<dbReference type="PANTHER" id="PTHR33048">
    <property type="entry name" value="PTH11-LIKE INTEGRAL MEMBRANE PROTEIN (AFU_ORTHOLOGUE AFUA_5G11245)"/>
    <property type="match status" value="1"/>
</dbReference>
<feature type="transmembrane region" description="Helical" evidence="8">
    <location>
        <begin position="207"/>
        <end position="230"/>
    </location>
</feature>